<dbReference type="eggNOG" id="COG4856">
    <property type="taxonomic scope" value="Bacteria"/>
</dbReference>
<comment type="function">
    <text evidence="6">Catalyzes the condensation of 2 ATP molecules into cyclic di-AMP (c-di-AMP), a second messenger used to regulate differing processes in different bacteria.</text>
</comment>
<feature type="transmembrane region" description="Helical" evidence="6">
    <location>
        <begin position="278"/>
        <end position="294"/>
    </location>
</feature>
<dbReference type="KEGG" id="sat:SYN_02762"/>
<organism evidence="9 10">
    <name type="scientific">Syntrophus aciditrophicus (strain SB)</name>
    <dbReference type="NCBI Taxonomy" id="56780"/>
    <lineage>
        <taxon>Bacteria</taxon>
        <taxon>Pseudomonadati</taxon>
        <taxon>Thermodesulfobacteriota</taxon>
        <taxon>Syntrophia</taxon>
        <taxon>Syntrophales</taxon>
        <taxon>Syntrophaceae</taxon>
        <taxon>Syntrophus</taxon>
    </lineage>
</organism>
<dbReference type="SUPFAM" id="SSF143597">
    <property type="entry name" value="YojJ-like"/>
    <property type="match status" value="1"/>
</dbReference>
<dbReference type="Gene3D" id="3.40.1700.10">
    <property type="entry name" value="DNA integrity scanning protein, DisA, N-terminal domain"/>
    <property type="match status" value="1"/>
</dbReference>
<keyword evidence="5 6" id="KW-0067">ATP-binding</keyword>
<dbReference type="Pfam" id="PF02457">
    <property type="entry name" value="DAC"/>
    <property type="match status" value="1"/>
</dbReference>
<dbReference type="PROSITE" id="PS51794">
    <property type="entry name" value="DAC"/>
    <property type="match status" value="1"/>
</dbReference>
<dbReference type="HAMAP" id="MF_01499">
    <property type="entry name" value="DacA"/>
    <property type="match status" value="1"/>
</dbReference>
<evidence type="ECO:0000313" key="9">
    <source>
        <dbReference type="EMBL" id="ABC77705.1"/>
    </source>
</evidence>
<comment type="caution">
    <text evidence="6">Lacks conserved residue(s) required for the propagation of feature annotation.</text>
</comment>
<comment type="similarity">
    <text evidence="6">Belongs to the adenylate cyclase family. DacA/CdaA subfamily.</text>
</comment>
<dbReference type="GO" id="GO:0006171">
    <property type="term" value="P:cAMP biosynthetic process"/>
    <property type="evidence" value="ECO:0007669"/>
    <property type="project" value="InterPro"/>
</dbReference>
<dbReference type="RefSeq" id="WP_011417727.1">
    <property type="nucleotide sequence ID" value="NC_007759.1"/>
</dbReference>
<keyword evidence="6" id="KW-0997">Cell inner membrane</keyword>
<dbReference type="GO" id="GO:0106408">
    <property type="term" value="F:diadenylate cyclase activity"/>
    <property type="evidence" value="ECO:0007669"/>
    <property type="project" value="UniProtKB-EC"/>
</dbReference>
<evidence type="ECO:0000256" key="7">
    <source>
        <dbReference type="SAM" id="MobiDB-lite"/>
    </source>
</evidence>
<comment type="catalytic activity">
    <reaction evidence="1 6">
        <text>2 ATP = 3',3'-c-di-AMP + 2 diphosphate</text>
        <dbReference type="Rhea" id="RHEA:35655"/>
        <dbReference type="ChEBI" id="CHEBI:30616"/>
        <dbReference type="ChEBI" id="CHEBI:33019"/>
        <dbReference type="ChEBI" id="CHEBI:71500"/>
        <dbReference type="EC" id="2.7.7.85"/>
    </reaction>
</comment>
<dbReference type="InterPro" id="IPR050338">
    <property type="entry name" value="DisA"/>
</dbReference>
<dbReference type="InterPro" id="IPR034701">
    <property type="entry name" value="CdaA"/>
</dbReference>
<name>Q2LUE4_SYNAS</name>
<keyword evidence="3 6" id="KW-0548">Nucleotidyltransferase</keyword>
<evidence type="ECO:0000256" key="5">
    <source>
        <dbReference type="ARBA" id="ARBA00022840"/>
    </source>
</evidence>
<keyword evidence="6" id="KW-1133">Transmembrane helix</keyword>
<dbReference type="GO" id="GO:0005524">
    <property type="term" value="F:ATP binding"/>
    <property type="evidence" value="ECO:0007669"/>
    <property type="project" value="UniProtKB-UniRule"/>
</dbReference>
<keyword evidence="6" id="KW-0812">Transmembrane</keyword>
<reference evidence="9 10" key="1">
    <citation type="journal article" date="2007" name="Proc. Natl. Acad. Sci. U.S.A.">
        <title>The genome of Syntrophus aciditrophicus: life at the thermodynamic limit of microbial growth.</title>
        <authorList>
            <person name="McInerney M.J."/>
            <person name="Rohlin L."/>
            <person name="Mouttaki H."/>
            <person name="Kim U."/>
            <person name="Krupp R.S."/>
            <person name="Rios-Hernandez L."/>
            <person name="Sieber J."/>
            <person name="Struchtemeyer C.G."/>
            <person name="Bhattacharyya A."/>
            <person name="Campbell J.W."/>
            <person name="Gunsalus R.P."/>
        </authorList>
    </citation>
    <scope>NUCLEOTIDE SEQUENCE [LARGE SCALE GENOMIC DNA]</scope>
    <source>
        <strain evidence="9 10">SB</strain>
    </source>
</reference>
<feature type="transmembrane region" description="Helical" evidence="6">
    <location>
        <begin position="12"/>
        <end position="34"/>
    </location>
</feature>
<proteinExistence type="inferred from homology"/>
<dbReference type="InParanoid" id="Q2LUE4"/>
<comment type="subunit">
    <text evidence="6">Probably a homodimer.</text>
</comment>
<gene>
    <name evidence="6" type="primary">dacA</name>
    <name evidence="9" type="ORF">SYN_02762</name>
</gene>
<evidence type="ECO:0000256" key="2">
    <source>
        <dbReference type="ARBA" id="ARBA00022679"/>
    </source>
</evidence>
<evidence type="ECO:0000313" key="10">
    <source>
        <dbReference type="Proteomes" id="UP000001933"/>
    </source>
</evidence>
<dbReference type="OrthoDB" id="9807385at2"/>
<keyword evidence="6" id="KW-1003">Cell membrane</keyword>
<evidence type="ECO:0000256" key="1">
    <source>
        <dbReference type="ARBA" id="ARBA00000877"/>
    </source>
</evidence>
<dbReference type="Proteomes" id="UP000001933">
    <property type="component" value="Chromosome"/>
</dbReference>
<dbReference type="Gene3D" id="2.170.120.30">
    <property type="match status" value="1"/>
</dbReference>
<dbReference type="EMBL" id="CP000252">
    <property type="protein sequence ID" value="ABC77705.1"/>
    <property type="molecule type" value="Genomic_DNA"/>
</dbReference>
<evidence type="ECO:0000256" key="3">
    <source>
        <dbReference type="ARBA" id="ARBA00022695"/>
    </source>
</evidence>
<dbReference type="AlphaFoldDB" id="Q2LUE4"/>
<dbReference type="HOGENOM" id="CLU_028956_0_0_7"/>
<dbReference type="GO" id="GO:0004016">
    <property type="term" value="F:adenylate cyclase activity"/>
    <property type="evidence" value="ECO:0007669"/>
    <property type="project" value="UniProtKB-UniRule"/>
</dbReference>
<evidence type="ECO:0000256" key="4">
    <source>
        <dbReference type="ARBA" id="ARBA00022741"/>
    </source>
</evidence>
<dbReference type="PANTHER" id="PTHR34185:SF1">
    <property type="entry name" value="DIADENYLATE CYCLASE"/>
    <property type="match status" value="1"/>
</dbReference>
<evidence type="ECO:0000259" key="8">
    <source>
        <dbReference type="PROSITE" id="PS51794"/>
    </source>
</evidence>
<sequence length="499" mass="55764">MLTRLWPILKSFQIQDILDIAIITVMISALLIWFKDRASRFVLFGIGVLGLIYILARFFQLYLTTLVLQGFFAIFLFVIVVIFQEDLRRFFERLALWGRFKISLRDVASSHSSAEIIAHTAANLARQRIGALMVIAGNEPLDRHLTGGVRLDGLLSEPLLESIFDPHSKGHDGAIVIRDDRIELFGCHLPLTSNIPPHSRYGLRHTAALGLSERSDALCIVVSEERGTLSLAQGEQLNQVENASELRSALEDFYARNAPPRPQHPVLAWLKENPKEKVIAFVLAIILWLTFGYQRDSVRRDFTAPIEYVNLAPDWVLEGTRNTDAVVTLTGSSQAFRLLNPERLKVSIDLAKTQPGKQEISLTGDLVTVPPGLTVVGIKPERITITASRFTAVTASIEAVVKLPSNDWIVQRTTLIPSSVRILIPYRERSRHFQLKTEPISLHPTTDAQTHTAILIMPAEVRLEGGKIPEVTVNVKLKKRISTHPSQAPRPSTEMTEDG</sequence>
<evidence type="ECO:0000256" key="6">
    <source>
        <dbReference type="HAMAP-Rule" id="MF_01499"/>
    </source>
</evidence>
<feature type="domain" description="DAC" evidence="8">
    <location>
        <begin position="84"/>
        <end position="245"/>
    </location>
</feature>
<dbReference type="InterPro" id="IPR003390">
    <property type="entry name" value="DNA_integrity_scan_DisA_N"/>
</dbReference>
<keyword evidence="10" id="KW-1185">Reference proteome</keyword>
<keyword evidence="2 6" id="KW-0808">Transferase</keyword>
<feature type="compositionally biased region" description="Polar residues" evidence="7">
    <location>
        <begin position="483"/>
        <end position="499"/>
    </location>
</feature>
<keyword evidence="6" id="KW-0472">Membrane</keyword>
<dbReference type="eggNOG" id="COG1624">
    <property type="taxonomic scope" value="Bacteria"/>
</dbReference>
<feature type="transmembrane region" description="Helical" evidence="6">
    <location>
        <begin position="41"/>
        <end position="60"/>
    </location>
</feature>
<dbReference type="EC" id="2.7.7.85" evidence="6"/>
<protein>
    <recommendedName>
        <fullName evidence="6">Diadenylate cyclase</fullName>
        <shortName evidence="6">DAC</shortName>
        <ecNumber evidence="6">2.7.7.85</ecNumber>
    </recommendedName>
    <alternativeName>
        <fullName evidence="6">Cyclic-di-AMP synthase</fullName>
        <shortName evidence="6">c-di-AMP synthase</shortName>
    </alternativeName>
</protein>
<dbReference type="STRING" id="56780.SYN_02762"/>
<keyword evidence="4 6" id="KW-0547">Nucleotide-binding</keyword>
<accession>Q2LUE4</accession>
<feature type="transmembrane region" description="Helical" evidence="6">
    <location>
        <begin position="66"/>
        <end position="83"/>
    </location>
</feature>
<dbReference type="PANTHER" id="PTHR34185">
    <property type="entry name" value="DIADENYLATE CYCLASE"/>
    <property type="match status" value="1"/>
</dbReference>
<dbReference type="InterPro" id="IPR036888">
    <property type="entry name" value="DNA_integrity_DisA_N_sf"/>
</dbReference>
<feature type="region of interest" description="Disordered" evidence="7">
    <location>
        <begin position="479"/>
        <end position="499"/>
    </location>
</feature>